<dbReference type="EMBL" id="JBHTBX010000009">
    <property type="protein sequence ID" value="MFC7435601.1"/>
    <property type="molecule type" value="Genomic_DNA"/>
</dbReference>
<accession>A0ABW2RBX5</accession>
<dbReference type="Pfam" id="PF13202">
    <property type="entry name" value="EF-hand_5"/>
    <property type="match status" value="2"/>
</dbReference>
<gene>
    <name evidence="3" type="ORF">ACFQNJ_13885</name>
</gene>
<reference evidence="4" key="1">
    <citation type="journal article" date="2019" name="Int. J. Syst. Evol. Microbiol.">
        <title>The Global Catalogue of Microorganisms (GCM) 10K type strain sequencing project: providing services to taxonomists for standard genome sequencing and annotation.</title>
        <authorList>
            <consortium name="The Broad Institute Genomics Platform"/>
            <consortium name="The Broad Institute Genome Sequencing Center for Infectious Disease"/>
            <person name="Wu L."/>
            <person name="Ma J."/>
        </authorList>
    </citation>
    <scope>NUCLEOTIDE SEQUENCE [LARGE SCALE GENOMIC DNA]</scope>
    <source>
        <strain evidence="4">CCUG 54518</strain>
    </source>
</reference>
<name>A0ABW2RBX5_9BURK</name>
<evidence type="ECO:0000259" key="2">
    <source>
        <dbReference type="PROSITE" id="PS50222"/>
    </source>
</evidence>
<proteinExistence type="predicted"/>
<organism evidence="3 4">
    <name type="scientific">Hydrogenophaga bisanensis</name>
    <dbReference type="NCBI Taxonomy" id="439611"/>
    <lineage>
        <taxon>Bacteria</taxon>
        <taxon>Pseudomonadati</taxon>
        <taxon>Pseudomonadota</taxon>
        <taxon>Betaproteobacteria</taxon>
        <taxon>Burkholderiales</taxon>
        <taxon>Comamonadaceae</taxon>
        <taxon>Hydrogenophaga</taxon>
    </lineage>
</organism>
<feature type="region of interest" description="Disordered" evidence="1">
    <location>
        <begin position="87"/>
        <end position="106"/>
    </location>
</feature>
<dbReference type="PROSITE" id="PS00018">
    <property type="entry name" value="EF_HAND_1"/>
    <property type="match status" value="1"/>
</dbReference>
<protein>
    <submittedName>
        <fullName evidence="3">EF-hand domain-containing protein</fullName>
    </submittedName>
</protein>
<comment type="caution">
    <text evidence="3">The sequence shown here is derived from an EMBL/GenBank/DDBJ whole genome shotgun (WGS) entry which is preliminary data.</text>
</comment>
<dbReference type="InterPro" id="IPR018247">
    <property type="entry name" value="EF_Hand_1_Ca_BS"/>
</dbReference>
<sequence>MRTFRRPQASAANLTPSRFERHSVALLAVWTLTLAPGLAGATQPRAVDLAEAISAAFDRADRDGDGHLSPQEAEHLPAVAQRFTALDRDGDGKLSRKEFHQGIKGS</sequence>
<dbReference type="SMART" id="SM00054">
    <property type="entry name" value="EFh"/>
    <property type="match status" value="2"/>
</dbReference>
<keyword evidence="4" id="KW-1185">Reference proteome</keyword>
<dbReference type="Proteomes" id="UP001596495">
    <property type="component" value="Unassembled WGS sequence"/>
</dbReference>
<dbReference type="SUPFAM" id="SSF47473">
    <property type="entry name" value="EF-hand"/>
    <property type="match status" value="1"/>
</dbReference>
<dbReference type="InterPro" id="IPR002048">
    <property type="entry name" value="EF_hand_dom"/>
</dbReference>
<feature type="domain" description="EF-hand" evidence="2">
    <location>
        <begin position="74"/>
        <end position="106"/>
    </location>
</feature>
<evidence type="ECO:0000313" key="4">
    <source>
        <dbReference type="Proteomes" id="UP001596495"/>
    </source>
</evidence>
<dbReference type="RefSeq" id="WP_382258548.1">
    <property type="nucleotide sequence ID" value="NZ_JBHTBX010000009.1"/>
</dbReference>
<dbReference type="PROSITE" id="PS50222">
    <property type="entry name" value="EF_HAND_2"/>
    <property type="match status" value="1"/>
</dbReference>
<dbReference type="CDD" id="cd00051">
    <property type="entry name" value="EFh"/>
    <property type="match status" value="1"/>
</dbReference>
<evidence type="ECO:0000313" key="3">
    <source>
        <dbReference type="EMBL" id="MFC7435601.1"/>
    </source>
</evidence>
<dbReference type="InterPro" id="IPR011992">
    <property type="entry name" value="EF-hand-dom_pair"/>
</dbReference>
<dbReference type="Gene3D" id="1.10.238.10">
    <property type="entry name" value="EF-hand"/>
    <property type="match status" value="1"/>
</dbReference>
<evidence type="ECO:0000256" key="1">
    <source>
        <dbReference type="SAM" id="MobiDB-lite"/>
    </source>
</evidence>